<feature type="compositionally biased region" description="Acidic residues" evidence="1">
    <location>
        <begin position="222"/>
        <end position="252"/>
    </location>
</feature>
<dbReference type="GeneID" id="10509632"/>
<sequence>MGIPRFCTCKTCNGKTVHNNSDPITPTNIPTNTQIITKPSTFNTPFSINHPNSDRLNAIKQAFGDSNITIAYKLSGRNCIVCGKRKTGSIRIPPITFGAKKFVICSKKDIPISLRYLEHYTSKDLNIDKNKVIIYGSDDEDQYENVDKKSDFLCQGYTVLRPRHEPCQLFCKKKHLKLYEKDGDKSFCKPSHLVRYLMVWYAPRRSSFKNQTPRKNQKKIQDEDDDDEDEEDYEDDEDEENEEIEEFEEDEGDKMVKKNTSIPKKGKSIISTSPKKSIPTPSKPAPKKRIRKTNENCTVPEVQKMGVKKIN</sequence>
<dbReference type="KEGG" id="dpp:DICPUDRAFT_74727"/>
<organism evidence="2 3">
    <name type="scientific">Dictyostelium purpureum</name>
    <name type="common">Slime mold</name>
    <dbReference type="NCBI Taxonomy" id="5786"/>
    <lineage>
        <taxon>Eukaryota</taxon>
        <taxon>Amoebozoa</taxon>
        <taxon>Evosea</taxon>
        <taxon>Eumycetozoa</taxon>
        <taxon>Dictyostelia</taxon>
        <taxon>Dictyosteliales</taxon>
        <taxon>Dictyosteliaceae</taxon>
        <taxon>Dictyostelium</taxon>
    </lineage>
</organism>
<evidence type="ECO:0000313" key="2">
    <source>
        <dbReference type="EMBL" id="EGC39742.1"/>
    </source>
</evidence>
<dbReference type="RefSeq" id="XP_003283728.1">
    <property type="nucleotide sequence ID" value="XM_003283680.1"/>
</dbReference>
<dbReference type="eggNOG" id="ENOG502SC64">
    <property type="taxonomic scope" value="Eukaryota"/>
</dbReference>
<reference evidence="3" key="1">
    <citation type="journal article" date="2011" name="Genome Biol.">
        <title>Comparative genomics of the social amoebae Dictyostelium discoideum and Dictyostelium purpureum.</title>
        <authorList>
            <consortium name="US DOE Joint Genome Institute (JGI-PGF)"/>
            <person name="Sucgang R."/>
            <person name="Kuo A."/>
            <person name="Tian X."/>
            <person name="Salerno W."/>
            <person name="Parikh A."/>
            <person name="Feasley C.L."/>
            <person name="Dalin E."/>
            <person name="Tu H."/>
            <person name="Huang E."/>
            <person name="Barry K."/>
            <person name="Lindquist E."/>
            <person name="Shapiro H."/>
            <person name="Bruce D."/>
            <person name="Schmutz J."/>
            <person name="Salamov A."/>
            <person name="Fey P."/>
            <person name="Gaudet P."/>
            <person name="Anjard C."/>
            <person name="Babu M.M."/>
            <person name="Basu S."/>
            <person name="Bushmanova Y."/>
            <person name="van der Wel H."/>
            <person name="Katoh-Kurasawa M."/>
            <person name="Dinh C."/>
            <person name="Coutinho P.M."/>
            <person name="Saito T."/>
            <person name="Elias M."/>
            <person name="Schaap P."/>
            <person name="Kay R.R."/>
            <person name="Henrissat B."/>
            <person name="Eichinger L."/>
            <person name="Rivero F."/>
            <person name="Putnam N.H."/>
            <person name="West C.M."/>
            <person name="Loomis W.F."/>
            <person name="Chisholm R.L."/>
            <person name="Shaulsky G."/>
            <person name="Strassmann J.E."/>
            <person name="Queller D.C."/>
            <person name="Kuspa A."/>
            <person name="Grigoriev I.V."/>
        </authorList>
    </citation>
    <scope>NUCLEOTIDE SEQUENCE [LARGE SCALE GENOMIC DNA]</scope>
    <source>
        <strain evidence="3">QSDP1</strain>
    </source>
</reference>
<dbReference type="OrthoDB" id="10020990at2759"/>
<evidence type="ECO:0000256" key="1">
    <source>
        <dbReference type="SAM" id="MobiDB-lite"/>
    </source>
</evidence>
<dbReference type="VEuPathDB" id="AmoebaDB:DICPUDRAFT_74727"/>
<keyword evidence="3" id="KW-1185">Reference proteome</keyword>
<protein>
    <submittedName>
        <fullName evidence="2">Uncharacterized protein</fullName>
    </submittedName>
</protein>
<feature type="region of interest" description="Disordered" evidence="1">
    <location>
        <begin position="209"/>
        <end position="296"/>
    </location>
</feature>
<dbReference type="InParanoid" id="F0Z8K5"/>
<dbReference type="EMBL" id="GL870952">
    <property type="protein sequence ID" value="EGC39742.1"/>
    <property type="molecule type" value="Genomic_DNA"/>
</dbReference>
<dbReference type="AlphaFoldDB" id="F0Z8K5"/>
<name>F0Z8K5_DICPU</name>
<dbReference type="OMA" id="NENCTVP"/>
<feature type="compositionally biased region" description="Low complexity" evidence="1">
    <location>
        <begin position="260"/>
        <end position="280"/>
    </location>
</feature>
<dbReference type="STRING" id="5786.F0Z8K5"/>
<proteinExistence type="predicted"/>
<evidence type="ECO:0000313" key="3">
    <source>
        <dbReference type="Proteomes" id="UP000001064"/>
    </source>
</evidence>
<gene>
    <name evidence="2" type="ORF">DICPUDRAFT_74727</name>
</gene>
<accession>F0Z8K5</accession>
<dbReference type="Proteomes" id="UP000001064">
    <property type="component" value="Unassembled WGS sequence"/>
</dbReference>